<dbReference type="InterPro" id="IPR040698">
    <property type="entry name" value="HZS_alpha_mid"/>
</dbReference>
<sequence>MGLGYEKEFRTEKGLLTVNLHHTKTIITSRLLAWPDGEVFSRFLGCGFRWLPGLMATALLTGCLAGTGGDGAATDPVVVENPLMYVERPLLFDENNGMLIGDNIAEPAGFRPGARLFLKNSAAPDAPARDISSRAFTSPLRYDVKDLNVSFDGTRVVFAMRAPEIEGADEEDQPTWNIWEYDTTDDSLTRLISSDVTAEEGQDIAPAYLPDGRIVFSTTRQRASRAILLDEGKPQYAALEEERDVPAFVLHVMDADGENIQQITFNQSHDLDPLVQDNGKILFSRWDNAGQTQNNGFNLYQVNPDGTGLSYVFGRHSHDSVSGDTAVQYLRPRLTDTGRILTELRPLESDDFAAIPTTVDTSGFVEADLAVDGSSGSGQGALVSGLSIGDGISLGGNYGSVSPLLDGSNRYLVSWSPCRVRLVNGDGTIVNCTADRVASAAYEAAPPVYGLWLLDAATGTQRPIQRPAEGRQFDEAVLLRQRSLPDFIPEAQYFDEEAALANDGYGVLEIRSVYDVDGLDTSPLGIAQTADPGQRSPDNLPVRFLRIEKPVSIPGEEVRDFDNTAFGRSANQSMREILGYVPIEPDGSVRVAVPANVAFAISVLDDQGQRIGARHQNWLNLRAGETVTCNGCHNPGSGVPHGRPDASPPSVYDGAPTTGVPFPNTEPGLVDMGDTMAQTWARINGTRTLSPNLIYEDQWTDAVAETPGTPFTLSYADLGTEDPILPECEENWARACRIVINYEDHIHPLWDLNRPVLNEAEEQIDDYTCTGCHSNQDAAEAAMVPDGQLDLSNGPSPDEPDHFKAYRELMFNDNRQILDGATLVDELEPTGEILRDDETGEPILDENGDEIPILAPINVPPSMNVNGAQASNRFFNMFRAGGDHEDFLTPAELRLISEWLDIGGQYYNNPFDAPAD</sequence>
<evidence type="ECO:0000313" key="2">
    <source>
        <dbReference type="EMBL" id="TGN42012.1"/>
    </source>
</evidence>
<organism evidence="2 3">
    <name type="scientific">Marinobacter confluentis</name>
    <dbReference type="NCBI Taxonomy" id="1697557"/>
    <lineage>
        <taxon>Bacteria</taxon>
        <taxon>Pseudomonadati</taxon>
        <taxon>Pseudomonadota</taxon>
        <taxon>Gammaproteobacteria</taxon>
        <taxon>Pseudomonadales</taxon>
        <taxon>Marinobacteraceae</taxon>
        <taxon>Marinobacter</taxon>
    </lineage>
</organism>
<dbReference type="SUPFAM" id="SSF82171">
    <property type="entry name" value="DPP6 N-terminal domain-like"/>
    <property type="match status" value="1"/>
</dbReference>
<evidence type="ECO:0000313" key="3">
    <source>
        <dbReference type="Proteomes" id="UP000298325"/>
    </source>
</evidence>
<protein>
    <recommendedName>
        <fullName evidence="1">Hydrazine synthase alpha subunit middle domain-containing protein</fullName>
    </recommendedName>
</protein>
<accession>A0A4Z1CJR7</accession>
<dbReference type="Pfam" id="PF18582">
    <property type="entry name" value="HZS_alpha"/>
    <property type="match status" value="1"/>
</dbReference>
<gene>
    <name evidence="2" type="ORF">E5Q11_02235</name>
</gene>
<dbReference type="Proteomes" id="UP000298325">
    <property type="component" value="Unassembled WGS sequence"/>
</dbReference>
<reference evidence="2 3" key="1">
    <citation type="submission" date="2019-04" db="EMBL/GenBank/DDBJ databases">
        <authorList>
            <person name="Park S."/>
            <person name="Yoon J.-H."/>
        </authorList>
    </citation>
    <scope>NUCLEOTIDE SEQUENCE [LARGE SCALE GENOMIC DNA]</scope>
    <source>
        <strain evidence="2 3">HJM-18</strain>
    </source>
</reference>
<comment type="caution">
    <text evidence="2">The sequence shown here is derived from an EMBL/GenBank/DDBJ whole genome shotgun (WGS) entry which is preliminary data.</text>
</comment>
<evidence type="ECO:0000259" key="1">
    <source>
        <dbReference type="Pfam" id="PF18582"/>
    </source>
</evidence>
<dbReference type="OrthoDB" id="221261at2"/>
<keyword evidence="3" id="KW-1185">Reference proteome</keyword>
<dbReference type="EMBL" id="SRPF01000001">
    <property type="protein sequence ID" value="TGN42012.1"/>
    <property type="molecule type" value="Genomic_DNA"/>
</dbReference>
<name>A0A4Z1CJR7_9GAMM</name>
<dbReference type="Gene3D" id="2.120.10.30">
    <property type="entry name" value="TolB, C-terminal domain"/>
    <property type="match status" value="1"/>
</dbReference>
<proteinExistence type="predicted"/>
<feature type="domain" description="Hydrazine synthase alpha subunit middle" evidence="1">
    <location>
        <begin position="570"/>
        <end position="634"/>
    </location>
</feature>
<dbReference type="InterPro" id="IPR011042">
    <property type="entry name" value="6-blade_b-propeller_TolB-like"/>
</dbReference>
<dbReference type="AlphaFoldDB" id="A0A4Z1CJR7"/>